<comment type="similarity">
    <text evidence="2 24">Belongs to the carotenoid oxygenase family.</text>
</comment>
<evidence type="ECO:0000256" key="16">
    <source>
        <dbReference type="ARBA" id="ARBA00047865"/>
    </source>
</evidence>
<dbReference type="AlphaFoldDB" id="A0A9Q1DPB5"/>
<comment type="catalytic activity">
    <reaction evidence="14">
        <text>(3R)-3-hydroxy-10'-apo-beta-carotenal + O2 = 4,9-dimethyldodeca-2,4,6,8,10-pentaenedial + (3R)-hydroxy-beta-ionone</text>
        <dbReference type="Rhea" id="RHEA:68424"/>
        <dbReference type="ChEBI" id="CHEBI:15379"/>
        <dbReference type="ChEBI" id="CHEBI:53171"/>
        <dbReference type="ChEBI" id="CHEBI:53173"/>
        <dbReference type="ChEBI" id="CHEBI:177902"/>
    </reaction>
    <physiologicalReaction direction="left-to-right" evidence="14">
        <dbReference type="Rhea" id="RHEA:68425"/>
    </physiologicalReaction>
</comment>
<comment type="catalytic activity">
    <reaction evidence="17">
        <text>all-trans-10'-apo-beta-carotenal + O2 = beta-ionone + 4,9-dimethyldodeca-2,4,6,8,10-pentaenedial</text>
        <dbReference type="Rhea" id="RHEA:68452"/>
        <dbReference type="ChEBI" id="CHEBI:15379"/>
        <dbReference type="ChEBI" id="CHEBI:32325"/>
        <dbReference type="ChEBI" id="CHEBI:53153"/>
        <dbReference type="ChEBI" id="CHEBI:53171"/>
    </reaction>
    <physiologicalReaction direction="left-to-right" evidence="17">
        <dbReference type="Rhea" id="RHEA:68453"/>
    </physiologicalReaction>
</comment>
<feature type="binding site" evidence="23">
    <location>
        <position position="247"/>
    </location>
    <ligand>
        <name>Fe cation</name>
        <dbReference type="ChEBI" id="CHEBI:24875"/>
        <note>catalytic</note>
    </ligand>
</feature>
<evidence type="ECO:0000256" key="20">
    <source>
        <dbReference type="ARBA" id="ARBA00049156"/>
    </source>
</evidence>
<evidence type="ECO:0000256" key="21">
    <source>
        <dbReference type="ARBA" id="ARBA00049190"/>
    </source>
</evidence>
<dbReference type="GO" id="GO:0005739">
    <property type="term" value="C:mitochondrion"/>
    <property type="evidence" value="ECO:0007669"/>
    <property type="project" value="UniProtKB-SubCell"/>
</dbReference>
<dbReference type="EMBL" id="JAFJMO010000005">
    <property type="protein sequence ID" value="KAJ8276086.1"/>
    <property type="molecule type" value="Genomic_DNA"/>
</dbReference>
<evidence type="ECO:0000256" key="5">
    <source>
        <dbReference type="ARBA" id="ARBA00023002"/>
    </source>
</evidence>
<dbReference type="InterPro" id="IPR004294">
    <property type="entry name" value="Carotenoid_Oase"/>
</dbReference>
<dbReference type="Pfam" id="PF03055">
    <property type="entry name" value="RPE65"/>
    <property type="match status" value="1"/>
</dbReference>
<organism evidence="25 26">
    <name type="scientific">Conger conger</name>
    <name type="common">Conger eel</name>
    <name type="synonym">Muraena conger</name>
    <dbReference type="NCBI Taxonomy" id="82655"/>
    <lineage>
        <taxon>Eukaryota</taxon>
        <taxon>Metazoa</taxon>
        <taxon>Chordata</taxon>
        <taxon>Craniata</taxon>
        <taxon>Vertebrata</taxon>
        <taxon>Euteleostomi</taxon>
        <taxon>Actinopterygii</taxon>
        <taxon>Neopterygii</taxon>
        <taxon>Teleostei</taxon>
        <taxon>Anguilliformes</taxon>
        <taxon>Congridae</taxon>
        <taxon>Conger</taxon>
    </lineage>
</organism>
<comment type="catalytic activity">
    <reaction evidence="21">
        <text>beta-cryptoxanthin + O2 = all-trans-10'-apo-beta-carotenal + (3R)-hydroxy-beta-ionone</text>
        <dbReference type="Rhea" id="RHEA:68440"/>
        <dbReference type="ChEBI" id="CHEBI:10362"/>
        <dbReference type="ChEBI" id="CHEBI:15379"/>
        <dbReference type="ChEBI" id="CHEBI:53153"/>
        <dbReference type="ChEBI" id="CHEBI:53173"/>
    </reaction>
    <physiologicalReaction direction="left-to-right" evidence="21">
        <dbReference type="Rhea" id="RHEA:68441"/>
    </physiologicalReaction>
</comment>
<evidence type="ECO:0000256" key="8">
    <source>
        <dbReference type="ARBA" id="ARBA00023128"/>
    </source>
</evidence>
<keyword evidence="8" id="KW-0496">Mitochondrion</keyword>
<dbReference type="InterPro" id="IPR011047">
    <property type="entry name" value="Quinoprotein_ADH-like_sf"/>
</dbReference>
<comment type="function">
    <text evidence="13">Broad specificity mitochondrial dioxygenase that mediates the asymmetric oxidative cleavage of carotenoids. Cleaves carotenes (pure hydrocarbon carotenoids) such as all-trans-beta-carotene and lycopene as well as xanthophylls (oxygenated carotenoids) such as zeaxanthin, lutein and beta-cryptoxanthin at both the 9,10 and the 9',10' carbon-carbon double bond. Through its function in carotenoids metabolism regulates oxidative stress and the production of important signaling molecules.</text>
</comment>
<feature type="binding site" evidence="23">
    <location>
        <position position="316"/>
    </location>
    <ligand>
        <name>Fe cation</name>
        <dbReference type="ChEBI" id="CHEBI:24875"/>
        <note>catalytic</note>
    </ligand>
</feature>
<evidence type="ECO:0000256" key="12">
    <source>
        <dbReference type="ARBA" id="ARBA00040536"/>
    </source>
</evidence>
<feature type="binding site" evidence="23">
    <location>
        <position position="187"/>
    </location>
    <ligand>
        <name>Fe cation</name>
        <dbReference type="ChEBI" id="CHEBI:24875"/>
        <note>catalytic</note>
    </ligand>
</feature>
<comment type="catalytic activity">
    <reaction evidence="19">
        <text>lutein + O2 = (3R,6R)-3-hydroxy-10'-apo-alpha-carotenal + (3R)-hydroxy-beta-ionone</text>
        <dbReference type="Rhea" id="RHEA:68432"/>
        <dbReference type="ChEBI" id="CHEBI:15379"/>
        <dbReference type="ChEBI" id="CHEBI:28838"/>
        <dbReference type="ChEBI" id="CHEBI:53173"/>
        <dbReference type="ChEBI" id="CHEBI:177903"/>
    </reaction>
    <physiologicalReaction direction="left-to-right" evidence="19">
        <dbReference type="Rhea" id="RHEA:68433"/>
    </physiologicalReaction>
</comment>
<dbReference type="GO" id="GO:0046872">
    <property type="term" value="F:metal ion binding"/>
    <property type="evidence" value="ECO:0007669"/>
    <property type="project" value="UniProtKB-KW"/>
</dbReference>
<comment type="cofactor">
    <cofactor evidence="23">
        <name>Fe(2+)</name>
        <dbReference type="ChEBI" id="CHEBI:29033"/>
    </cofactor>
    <text evidence="23">Binds 1 Fe(2+) ion per subunit.</text>
</comment>
<dbReference type="PANTHER" id="PTHR10543">
    <property type="entry name" value="BETA-CAROTENE DIOXYGENASE"/>
    <property type="match status" value="1"/>
</dbReference>
<comment type="catalytic activity">
    <reaction evidence="10">
        <text>(3R,6R)-3-hydroxy-10'-apo-alpha-carotenal + O2 = (3R,6R)-hydroxy-alpha-ionone + 4,9-dimethyldodeca-2,4,6,8,10-pentaenedial</text>
        <dbReference type="Rhea" id="RHEA:68436"/>
        <dbReference type="ChEBI" id="CHEBI:15379"/>
        <dbReference type="ChEBI" id="CHEBI:53171"/>
        <dbReference type="ChEBI" id="CHEBI:177903"/>
        <dbReference type="ChEBI" id="CHEBI:177904"/>
    </reaction>
    <physiologicalReaction direction="left-to-right" evidence="10">
        <dbReference type="Rhea" id="RHEA:68437"/>
    </physiologicalReaction>
</comment>
<comment type="catalytic activity">
    <reaction evidence="18">
        <text>all-trans-zeaxanthin + 2 O2 = 4,9-dimethyldodeca-2,4,6,8,10-pentaenedial + 2 (3R)-hydroxy-beta-ionone</text>
        <dbReference type="Rhea" id="RHEA:26393"/>
        <dbReference type="ChEBI" id="CHEBI:15379"/>
        <dbReference type="ChEBI" id="CHEBI:27547"/>
        <dbReference type="ChEBI" id="CHEBI:53171"/>
        <dbReference type="ChEBI" id="CHEBI:53173"/>
    </reaction>
    <physiologicalReaction direction="left-to-right" evidence="18">
        <dbReference type="Rhea" id="RHEA:26394"/>
    </physiologicalReaction>
</comment>
<dbReference type="OrthoDB" id="407010at2759"/>
<dbReference type="GO" id="GO:0003834">
    <property type="term" value="F:beta-carotene 15,15'-dioxygenase activity"/>
    <property type="evidence" value="ECO:0007669"/>
    <property type="project" value="TreeGrafter"/>
</dbReference>
<dbReference type="EC" id="1.13.11.71" evidence="11"/>
<comment type="catalytic activity">
    <reaction evidence="22">
        <text>13-cis-lycopene + O2 = 13-cis-10'-apo-lycopenal + (3E,5E)-6,10-dimethylundeca-3,5,9-trien-2-one</text>
        <dbReference type="Rhea" id="RHEA:68448"/>
        <dbReference type="ChEBI" id="CHEBI:15379"/>
        <dbReference type="ChEBI" id="CHEBI:67207"/>
        <dbReference type="ChEBI" id="CHEBI:177907"/>
        <dbReference type="ChEBI" id="CHEBI:177908"/>
    </reaction>
    <physiologicalReaction direction="left-to-right" evidence="22">
        <dbReference type="Rhea" id="RHEA:68449"/>
    </physiologicalReaction>
</comment>
<evidence type="ECO:0000256" key="24">
    <source>
        <dbReference type="RuleBase" id="RU003799"/>
    </source>
</evidence>
<comment type="subcellular location">
    <subcellularLocation>
        <location evidence="1">Mitochondrion</location>
    </subcellularLocation>
</comment>
<reference evidence="25" key="1">
    <citation type="journal article" date="2023" name="Science">
        <title>Genome structures resolve the early diversification of teleost fishes.</title>
        <authorList>
            <person name="Parey E."/>
            <person name="Louis A."/>
            <person name="Montfort J."/>
            <person name="Bouchez O."/>
            <person name="Roques C."/>
            <person name="Iampietro C."/>
            <person name="Lluch J."/>
            <person name="Castinel A."/>
            <person name="Donnadieu C."/>
            <person name="Desvignes T."/>
            <person name="Floi Bucao C."/>
            <person name="Jouanno E."/>
            <person name="Wen M."/>
            <person name="Mejri S."/>
            <person name="Dirks R."/>
            <person name="Jansen H."/>
            <person name="Henkel C."/>
            <person name="Chen W.J."/>
            <person name="Zahm M."/>
            <person name="Cabau C."/>
            <person name="Klopp C."/>
            <person name="Thompson A.W."/>
            <person name="Robinson-Rechavi M."/>
            <person name="Braasch I."/>
            <person name="Lecointre G."/>
            <person name="Bobe J."/>
            <person name="Postlethwait J.H."/>
            <person name="Berthelot C."/>
            <person name="Roest Crollius H."/>
            <person name="Guiguen Y."/>
        </authorList>
    </citation>
    <scope>NUCLEOTIDE SEQUENCE</scope>
    <source>
        <strain evidence="25">Concon-B</strain>
    </source>
</reference>
<evidence type="ECO:0000256" key="3">
    <source>
        <dbReference type="ARBA" id="ARBA00022723"/>
    </source>
</evidence>
<gene>
    <name evidence="25" type="ORF">COCON_G00078380</name>
</gene>
<keyword evidence="3 23" id="KW-0479">Metal-binding</keyword>
<evidence type="ECO:0000256" key="9">
    <source>
        <dbReference type="ARBA" id="ARBA00035797"/>
    </source>
</evidence>
<sequence>MSSVRTSIPGSQECSRNVLGTLVRTGVETPDPIKTTVHGNIPAWISGSLLRNGPGKFEFGNDSYKHWFDGMALVHKFKIEGGQVTYESHYIRSDSYKANSENNRIMVSEFGTLAIPDPCKNSLQPCMSTFEVPELTDNSNDNFVKYKGDYYISADLQYMRRFDPETLESKEKVDWSKFVAVNAATAHPHYGPDGATYNIGTSYNDKGPFYHIIRVPAEKAEPSETLEGAEVLCTIPSMDGVTLSYCHSFSMTEHYLVLLEQPMRLDVKKISEMPGKPIYPGLKWDPSLDTVFHVINKHTGKPFSVKYHAKPLFSFHQINAFEQDGFLLVDLCCSDDGVAIDDFLMKNMLKSGEPRDPVNMSSEISPRRFVFPLNVDDDTPIDQNLNTIPSSLATAIKVSKDKVFCTYENLYSEDLHKYGGMDFPGINYAKFNARPYRYFYGSGSRHLLGDSLLKMDLQGKRLKVWDHPGLFPSEPVFVPSPNATEEDDGVILSVVLTPTKENSSFLLVLDARTFEELGRAEVPVNMPYGFHGVFNSNN</sequence>
<evidence type="ECO:0000313" key="25">
    <source>
        <dbReference type="EMBL" id="KAJ8276086.1"/>
    </source>
</evidence>
<proteinExistence type="inferred from homology"/>
<keyword evidence="7" id="KW-0443">Lipid metabolism</keyword>
<comment type="catalytic activity">
    <reaction evidence="15">
        <text>5-cis-lycopene + O2 = 5-cis-10'-apo-lycopenal + (3E,5E)-6,10-dimethylundeca-3,5,9-trien-2-one</text>
        <dbReference type="Rhea" id="RHEA:68444"/>
        <dbReference type="ChEBI" id="CHEBI:15379"/>
        <dbReference type="ChEBI" id="CHEBI:67207"/>
        <dbReference type="ChEBI" id="CHEBI:177905"/>
        <dbReference type="ChEBI" id="CHEBI:177906"/>
    </reaction>
    <physiologicalReaction direction="left-to-right" evidence="15">
        <dbReference type="Rhea" id="RHEA:68445"/>
    </physiologicalReaction>
</comment>
<feature type="binding site" evidence="23">
    <location>
        <position position="531"/>
    </location>
    <ligand>
        <name>Fe cation</name>
        <dbReference type="ChEBI" id="CHEBI:24875"/>
        <note>catalytic</note>
    </ligand>
</feature>
<comment type="catalytic activity">
    <reaction evidence="9">
        <text>all-trans-zeaxanthin + O2 = (3R)-3-hydroxy-10'-apo-beta-carotenal + (3R)-hydroxy-beta-ionone</text>
        <dbReference type="Rhea" id="RHEA:68104"/>
        <dbReference type="ChEBI" id="CHEBI:15379"/>
        <dbReference type="ChEBI" id="CHEBI:27547"/>
        <dbReference type="ChEBI" id="CHEBI:53173"/>
        <dbReference type="ChEBI" id="CHEBI:177902"/>
    </reaction>
    <physiologicalReaction direction="left-to-right" evidence="9">
        <dbReference type="Rhea" id="RHEA:68105"/>
    </physiologicalReaction>
</comment>
<dbReference type="SUPFAM" id="SSF50998">
    <property type="entry name" value="Quinoprotein alcohol dehydrogenase-like"/>
    <property type="match status" value="1"/>
</dbReference>
<dbReference type="GO" id="GO:0010436">
    <property type="term" value="F:carotenoid dioxygenase activity"/>
    <property type="evidence" value="ECO:0007669"/>
    <property type="project" value="TreeGrafter"/>
</dbReference>
<evidence type="ECO:0000256" key="19">
    <source>
        <dbReference type="ARBA" id="ARBA00048862"/>
    </source>
</evidence>
<dbReference type="PANTHER" id="PTHR10543:SF122">
    <property type="entry name" value="CAROTENOID-CLEAVING DIOXYGENASE, MITOCHONDRIAL"/>
    <property type="match status" value="1"/>
</dbReference>
<evidence type="ECO:0000256" key="23">
    <source>
        <dbReference type="PIRSR" id="PIRSR604294-1"/>
    </source>
</evidence>
<keyword evidence="4" id="KW-0223">Dioxygenase</keyword>
<keyword evidence="26" id="KW-1185">Reference proteome</keyword>
<evidence type="ECO:0000256" key="17">
    <source>
        <dbReference type="ARBA" id="ARBA00048043"/>
    </source>
</evidence>
<evidence type="ECO:0000256" key="2">
    <source>
        <dbReference type="ARBA" id="ARBA00006787"/>
    </source>
</evidence>
<keyword evidence="6 23" id="KW-0408">Iron</keyword>
<evidence type="ECO:0000256" key="13">
    <source>
        <dbReference type="ARBA" id="ARBA00045336"/>
    </source>
</evidence>
<dbReference type="GO" id="GO:0042574">
    <property type="term" value="P:retinal metabolic process"/>
    <property type="evidence" value="ECO:0007669"/>
    <property type="project" value="TreeGrafter"/>
</dbReference>
<comment type="caution">
    <text evidence="25">The sequence shown here is derived from an EMBL/GenBank/DDBJ whole genome shotgun (WGS) entry which is preliminary data.</text>
</comment>
<evidence type="ECO:0000256" key="14">
    <source>
        <dbReference type="ARBA" id="ARBA00047577"/>
    </source>
</evidence>
<evidence type="ECO:0000256" key="4">
    <source>
        <dbReference type="ARBA" id="ARBA00022964"/>
    </source>
</evidence>
<keyword evidence="5" id="KW-0560">Oxidoreductase</keyword>
<comment type="catalytic activity">
    <reaction evidence="16">
        <text>lutein + O2 = (3R,6R)-hydroxy-alpha-ionone + (3R)-3-hydroxy-10'-apo-beta-carotenal</text>
        <dbReference type="Rhea" id="RHEA:68428"/>
        <dbReference type="ChEBI" id="CHEBI:15379"/>
        <dbReference type="ChEBI" id="CHEBI:28838"/>
        <dbReference type="ChEBI" id="CHEBI:177902"/>
        <dbReference type="ChEBI" id="CHEBI:177904"/>
    </reaction>
    <physiologicalReaction direction="left-to-right" evidence="16">
        <dbReference type="Rhea" id="RHEA:68429"/>
    </physiologicalReaction>
</comment>
<evidence type="ECO:0000256" key="6">
    <source>
        <dbReference type="ARBA" id="ARBA00023004"/>
    </source>
</evidence>
<name>A0A9Q1DPB5_CONCO</name>
<dbReference type="GO" id="GO:0102076">
    <property type="term" value="F:beta,beta-carotene-9',10'-cleaving oxygenase activity"/>
    <property type="evidence" value="ECO:0007669"/>
    <property type="project" value="UniProtKB-EC"/>
</dbReference>
<comment type="catalytic activity">
    <reaction evidence="20">
        <text>all-trans-beta-carotene + O2 = beta-ionone + all-trans-10'-apo-beta-carotenal</text>
        <dbReference type="Rhea" id="RHEA:26389"/>
        <dbReference type="ChEBI" id="CHEBI:15379"/>
        <dbReference type="ChEBI" id="CHEBI:17579"/>
        <dbReference type="ChEBI" id="CHEBI:32325"/>
        <dbReference type="ChEBI" id="CHEBI:53153"/>
        <dbReference type="EC" id="1.13.11.71"/>
    </reaction>
    <physiologicalReaction direction="left-to-right" evidence="20">
        <dbReference type="Rhea" id="RHEA:26390"/>
    </physiologicalReaction>
</comment>
<dbReference type="GO" id="GO:0016121">
    <property type="term" value="P:carotene catabolic process"/>
    <property type="evidence" value="ECO:0007669"/>
    <property type="project" value="TreeGrafter"/>
</dbReference>
<evidence type="ECO:0000256" key="10">
    <source>
        <dbReference type="ARBA" id="ARBA00036274"/>
    </source>
</evidence>
<evidence type="ECO:0000256" key="18">
    <source>
        <dbReference type="ARBA" id="ARBA00048381"/>
    </source>
</evidence>
<dbReference type="Proteomes" id="UP001152803">
    <property type="component" value="Unassembled WGS sequence"/>
</dbReference>
<evidence type="ECO:0000256" key="7">
    <source>
        <dbReference type="ARBA" id="ARBA00023098"/>
    </source>
</evidence>
<evidence type="ECO:0000256" key="22">
    <source>
        <dbReference type="ARBA" id="ARBA00049207"/>
    </source>
</evidence>
<accession>A0A9Q1DPB5</accession>
<evidence type="ECO:0000256" key="11">
    <source>
        <dbReference type="ARBA" id="ARBA00038847"/>
    </source>
</evidence>
<evidence type="ECO:0000256" key="1">
    <source>
        <dbReference type="ARBA" id="ARBA00004173"/>
    </source>
</evidence>
<evidence type="ECO:0000256" key="15">
    <source>
        <dbReference type="ARBA" id="ARBA00047747"/>
    </source>
</evidence>
<evidence type="ECO:0000313" key="26">
    <source>
        <dbReference type="Proteomes" id="UP001152803"/>
    </source>
</evidence>
<protein>
    <recommendedName>
        <fullName evidence="12">Carotenoid-cleaving dioxygenase, mitochondrial</fullName>
        <ecNumber evidence="11">1.13.11.71</ecNumber>
    </recommendedName>
</protein>